<evidence type="ECO:0000313" key="1">
    <source>
        <dbReference type="EMBL" id="KAI3822256.1"/>
    </source>
</evidence>
<name>A0ACB9JQF8_9ASTR</name>
<evidence type="ECO:0000313" key="2">
    <source>
        <dbReference type="Proteomes" id="UP001056120"/>
    </source>
</evidence>
<organism evidence="1 2">
    <name type="scientific">Smallanthus sonchifolius</name>
    <dbReference type="NCBI Taxonomy" id="185202"/>
    <lineage>
        <taxon>Eukaryota</taxon>
        <taxon>Viridiplantae</taxon>
        <taxon>Streptophyta</taxon>
        <taxon>Embryophyta</taxon>
        <taxon>Tracheophyta</taxon>
        <taxon>Spermatophyta</taxon>
        <taxon>Magnoliopsida</taxon>
        <taxon>eudicotyledons</taxon>
        <taxon>Gunneridae</taxon>
        <taxon>Pentapetalae</taxon>
        <taxon>asterids</taxon>
        <taxon>campanulids</taxon>
        <taxon>Asterales</taxon>
        <taxon>Asteraceae</taxon>
        <taxon>Asteroideae</taxon>
        <taxon>Heliantheae alliance</taxon>
        <taxon>Millerieae</taxon>
        <taxon>Smallanthus</taxon>
    </lineage>
</organism>
<proteinExistence type="predicted"/>
<protein>
    <submittedName>
        <fullName evidence="1">Uncharacterized protein</fullName>
    </submittedName>
</protein>
<accession>A0ACB9JQF8</accession>
<comment type="caution">
    <text evidence="1">The sequence shown here is derived from an EMBL/GenBank/DDBJ whole genome shotgun (WGS) entry which is preliminary data.</text>
</comment>
<reference evidence="2" key="1">
    <citation type="journal article" date="2022" name="Mol. Ecol. Resour.">
        <title>The genomes of chicory, endive, great burdock and yacon provide insights into Asteraceae palaeo-polyploidization history and plant inulin production.</title>
        <authorList>
            <person name="Fan W."/>
            <person name="Wang S."/>
            <person name="Wang H."/>
            <person name="Wang A."/>
            <person name="Jiang F."/>
            <person name="Liu H."/>
            <person name="Zhao H."/>
            <person name="Xu D."/>
            <person name="Zhang Y."/>
        </authorList>
    </citation>
    <scope>NUCLEOTIDE SEQUENCE [LARGE SCALE GENOMIC DNA]</scope>
    <source>
        <strain evidence="2">cv. Yunnan</strain>
    </source>
</reference>
<gene>
    <name evidence="1" type="ORF">L1987_09843</name>
</gene>
<keyword evidence="2" id="KW-1185">Reference proteome</keyword>
<sequence>MRRSCHGVRLATSVFRKGLTSIPDEYCITVFKKMVADLNGLLDLEICNGVTIVCSLVVMKGSTKAMSPLIKEFSTHLEVKATPTFFFLNSKQIDKLVGANKV</sequence>
<dbReference type="EMBL" id="CM042020">
    <property type="protein sequence ID" value="KAI3822256.1"/>
    <property type="molecule type" value="Genomic_DNA"/>
</dbReference>
<reference evidence="1 2" key="2">
    <citation type="journal article" date="2022" name="Mol. Ecol. Resour.">
        <title>The genomes of chicory, endive, great burdock and yacon provide insights into Asteraceae paleo-polyploidization history and plant inulin production.</title>
        <authorList>
            <person name="Fan W."/>
            <person name="Wang S."/>
            <person name="Wang H."/>
            <person name="Wang A."/>
            <person name="Jiang F."/>
            <person name="Liu H."/>
            <person name="Zhao H."/>
            <person name="Xu D."/>
            <person name="Zhang Y."/>
        </authorList>
    </citation>
    <scope>NUCLEOTIDE SEQUENCE [LARGE SCALE GENOMIC DNA]</scope>
    <source>
        <strain evidence="2">cv. Yunnan</strain>
        <tissue evidence="1">Leaves</tissue>
    </source>
</reference>
<dbReference type="Proteomes" id="UP001056120">
    <property type="component" value="Linkage Group LG03"/>
</dbReference>